<proteinExistence type="predicted"/>
<gene>
    <name evidence="2" type="ORF">CHYS00102_LOCUS1196</name>
</gene>
<protein>
    <submittedName>
        <fullName evidence="2">Uncharacterized protein</fullName>
    </submittedName>
</protein>
<evidence type="ECO:0000256" key="1">
    <source>
        <dbReference type="SAM" id="MobiDB-lite"/>
    </source>
</evidence>
<reference evidence="2" key="1">
    <citation type="submission" date="2021-01" db="EMBL/GenBank/DDBJ databases">
        <authorList>
            <person name="Corre E."/>
            <person name="Pelletier E."/>
            <person name="Niang G."/>
            <person name="Scheremetjew M."/>
            <person name="Finn R."/>
            <person name="Kale V."/>
            <person name="Holt S."/>
            <person name="Cochrane G."/>
            <person name="Meng A."/>
            <person name="Brown T."/>
            <person name="Cohen L."/>
        </authorList>
    </citation>
    <scope>NUCLEOTIDE SEQUENCE</scope>
    <source>
        <strain evidence="2">308</strain>
    </source>
</reference>
<name>A0A7S1B3U6_9STRA</name>
<sequence>MLPKTLKNPPYHKCISHFSNPEQHTTIHHHEPTNINHDYILNKALQHSPTTKQEATLQLPFNFDFAIVSFPLMFLQKSPPINSRHNTHKNTKTYAQKSVTQ</sequence>
<feature type="compositionally biased region" description="Polar residues" evidence="1">
    <location>
        <begin position="92"/>
        <end position="101"/>
    </location>
</feature>
<evidence type="ECO:0000313" key="2">
    <source>
        <dbReference type="EMBL" id="CAD8874033.1"/>
    </source>
</evidence>
<accession>A0A7S1B3U6</accession>
<dbReference type="AlphaFoldDB" id="A0A7S1B3U6"/>
<feature type="region of interest" description="Disordered" evidence="1">
    <location>
        <begin position="78"/>
        <end position="101"/>
    </location>
</feature>
<dbReference type="EMBL" id="HBFR01001889">
    <property type="protein sequence ID" value="CAD8874033.1"/>
    <property type="molecule type" value="Transcribed_RNA"/>
</dbReference>
<organism evidence="2">
    <name type="scientific">Corethron hystrix</name>
    <dbReference type="NCBI Taxonomy" id="216773"/>
    <lineage>
        <taxon>Eukaryota</taxon>
        <taxon>Sar</taxon>
        <taxon>Stramenopiles</taxon>
        <taxon>Ochrophyta</taxon>
        <taxon>Bacillariophyta</taxon>
        <taxon>Coscinodiscophyceae</taxon>
        <taxon>Corethrophycidae</taxon>
        <taxon>Corethrales</taxon>
        <taxon>Corethraceae</taxon>
        <taxon>Corethron</taxon>
    </lineage>
</organism>